<dbReference type="OrthoDB" id="9804723at2"/>
<gene>
    <name evidence="3" type="primary">catD_1</name>
    <name evidence="3" type="ORF">XINFAN_00402</name>
</gene>
<dbReference type="SUPFAM" id="SSF53474">
    <property type="entry name" value="alpha/beta-Hydrolases"/>
    <property type="match status" value="1"/>
</dbReference>
<accession>A0A3P5WZC7</accession>
<proteinExistence type="predicted"/>
<dbReference type="GO" id="GO:0016020">
    <property type="term" value="C:membrane"/>
    <property type="evidence" value="ECO:0007669"/>
    <property type="project" value="TreeGrafter"/>
</dbReference>
<dbReference type="Gene3D" id="3.40.50.1820">
    <property type="entry name" value="alpha/beta hydrolase"/>
    <property type="match status" value="1"/>
</dbReference>
<dbReference type="GO" id="GO:0047570">
    <property type="term" value="F:3-oxoadipate enol-lactonase activity"/>
    <property type="evidence" value="ECO:0007669"/>
    <property type="project" value="UniProtKB-EC"/>
</dbReference>
<dbReference type="PANTHER" id="PTHR43798:SF31">
    <property type="entry name" value="AB HYDROLASE SUPERFAMILY PROTEIN YCLE"/>
    <property type="match status" value="1"/>
</dbReference>
<sequence>MAPERYSITGNGPDLILIHGIGATRQVWDGVIGRLAPHFRCIAYDLPGHGVSEIPARPLSLDDLVADLAALQEHLGIASVHLAGHSLGGMIGPAYALRYPERVRSLGLISTAAFRSDEDRAKVRAVIDGMRARSVAADLGVLTARWFTDAFALRHPEVIAQRRQQVLDTDPEVFLNVFDIYAGTEMAPWLNRVSAPALVLTGAEDGGCNPHLNRQIAAALPDARLCIVPQVKHAILLEAPERVAEELLTFWRDRQMDG</sequence>
<evidence type="ECO:0000259" key="2">
    <source>
        <dbReference type="Pfam" id="PF00561"/>
    </source>
</evidence>
<dbReference type="AlphaFoldDB" id="A0A3P5WZC7"/>
<dbReference type="RefSeq" id="WP_124084838.1">
    <property type="nucleotide sequence ID" value="NZ_UXAW01000033.1"/>
</dbReference>
<evidence type="ECO:0000313" key="3">
    <source>
        <dbReference type="EMBL" id="VDC20264.1"/>
    </source>
</evidence>
<dbReference type="PRINTS" id="PR00111">
    <property type="entry name" value="ABHYDROLASE"/>
</dbReference>
<reference evidence="3 4" key="1">
    <citation type="submission" date="2018-11" db="EMBL/GenBank/DDBJ databases">
        <authorList>
            <person name="Criscuolo A."/>
        </authorList>
    </citation>
    <scope>NUCLEOTIDE SEQUENCE [LARGE SCALE GENOMIC DNA]</scope>
    <source>
        <strain evidence="3">ACIP111625</strain>
    </source>
</reference>
<feature type="domain" description="AB hydrolase-1" evidence="2">
    <location>
        <begin position="15"/>
        <end position="240"/>
    </location>
</feature>
<organism evidence="3 4">
    <name type="scientific">Pseudogemmobacter humi</name>
    <dbReference type="NCBI Taxonomy" id="2483812"/>
    <lineage>
        <taxon>Bacteria</taxon>
        <taxon>Pseudomonadati</taxon>
        <taxon>Pseudomonadota</taxon>
        <taxon>Alphaproteobacteria</taxon>
        <taxon>Rhodobacterales</taxon>
        <taxon>Paracoccaceae</taxon>
        <taxon>Pseudogemmobacter</taxon>
    </lineage>
</organism>
<keyword evidence="4" id="KW-1185">Reference proteome</keyword>
<keyword evidence="1 3" id="KW-0378">Hydrolase</keyword>
<dbReference type="Pfam" id="PF00561">
    <property type="entry name" value="Abhydrolase_1"/>
    <property type="match status" value="1"/>
</dbReference>
<dbReference type="InterPro" id="IPR000073">
    <property type="entry name" value="AB_hydrolase_1"/>
</dbReference>
<evidence type="ECO:0000256" key="1">
    <source>
        <dbReference type="ARBA" id="ARBA00022801"/>
    </source>
</evidence>
<protein>
    <submittedName>
        <fullName evidence="3">3-oxoadipate enol-lactonase 2</fullName>
        <ecNumber evidence="3">3.1.1.24</ecNumber>
    </submittedName>
</protein>
<dbReference type="PANTHER" id="PTHR43798">
    <property type="entry name" value="MONOACYLGLYCEROL LIPASE"/>
    <property type="match status" value="1"/>
</dbReference>
<dbReference type="InterPro" id="IPR029058">
    <property type="entry name" value="AB_hydrolase_fold"/>
</dbReference>
<dbReference type="EMBL" id="UXAW01000033">
    <property type="protein sequence ID" value="VDC20264.1"/>
    <property type="molecule type" value="Genomic_DNA"/>
</dbReference>
<dbReference type="Proteomes" id="UP000277498">
    <property type="component" value="Unassembled WGS sequence"/>
</dbReference>
<dbReference type="EC" id="3.1.1.24" evidence="3"/>
<name>A0A3P5WZC7_9RHOB</name>
<evidence type="ECO:0000313" key="4">
    <source>
        <dbReference type="Proteomes" id="UP000277498"/>
    </source>
</evidence>
<dbReference type="InterPro" id="IPR050266">
    <property type="entry name" value="AB_hydrolase_sf"/>
</dbReference>